<gene>
    <name evidence="3" type="ORF">WJX68_17870</name>
</gene>
<dbReference type="RefSeq" id="WP_340292371.1">
    <property type="nucleotide sequence ID" value="NZ_JBBJUP010000014.1"/>
</dbReference>
<feature type="region of interest" description="Disordered" evidence="1">
    <location>
        <begin position="109"/>
        <end position="135"/>
    </location>
</feature>
<proteinExistence type="predicted"/>
<feature type="transmembrane region" description="Helical" evidence="2">
    <location>
        <begin position="61"/>
        <end position="86"/>
    </location>
</feature>
<dbReference type="Proteomes" id="UP001364211">
    <property type="component" value="Unassembled WGS sequence"/>
</dbReference>
<evidence type="ECO:0000313" key="3">
    <source>
        <dbReference type="EMBL" id="MEJ8280814.1"/>
    </source>
</evidence>
<reference evidence="3 4" key="1">
    <citation type="submission" date="2024-03" db="EMBL/GenBank/DDBJ databases">
        <title>Draft genome sequence of Pseudonocardia sp. DW16-2.</title>
        <authorList>
            <person name="Duangmal K."/>
        </authorList>
    </citation>
    <scope>NUCLEOTIDE SEQUENCE [LARGE SCALE GENOMIC DNA]</scope>
    <source>
        <strain evidence="3 4">DW16-2</strain>
    </source>
</reference>
<comment type="caution">
    <text evidence="3">The sequence shown here is derived from an EMBL/GenBank/DDBJ whole genome shotgun (WGS) entry which is preliminary data.</text>
</comment>
<feature type="region of interest" description="Disordered" evidence="1">
    <location>
        <begin position="1"/>
        <end position="53"/>
    </location>
</feature>
<evidence type="ECO:0000256" key="2">
    <source>
        <dbReference type="SAM" id="Phobius"/>
    </source>
</evidence>
<protein>
    <submittedName>
        <fullName evidence="3">Uncharacterized protein</fullName>
    </submittedName>
</protein>
<sequence>MTGRHRIPVPAGTAGPEPWARRGGADGPHATTAAGSAPRPAPATDGRRPGAAAAGPRRLRAVLAGAVPVVLLAAVTVTGLLGSGVLGGIAPAGQRLDGYVPVPTFAADPAGSTGPADTTGAPSPRWYGPLTGTGPGARTATAVPVALTEPRAAAAADGAVRAASERIAEQQRIAAEREARRAEELAAQRRAAQERARAAQQRSAAPPSPAPTSAPATPTSPPPTAAAPSGPTTAPRSARPSAPAPSRAPSPAPGAARPDGAVCPAARC</sequence>
<feature type="compositionally biased region" description="Basic and acidic residues" evidence="1">
    <location>
        <begin position="179"/>
        <end position="197"/>
    </location>
</feature>
<feature type="compositionally biased region" description="Low complexity" evidence="1">
    <location>
        <begin position="226"/>
        <end position="241"/>
    </location>
</feature>
<feature type="compositionally biased region" description="Pro residues" evidence="1">
    <location>
        <begin position="242"/>
        <end position="252"/>
    </location>
</feature>
<accession>A0ABU8TA41</accession>
<name>A0ABU8TA41_9PSEU</name>
<dbReference type="EMBL" id="JBBJUP010000014">
    <property type="protein sequence ID" value="MEJ8280814.1"/>
    <property type="molecule type" value="Genomic_DNA"/>
</dbReference>
<evidence type="ECO:0000313" key="4">
    <source>
        <dbReference type="Proteomes" id="UP001364211"/>
    </source>
</evidence>
<keyword evidence="2" id="KW-1133">Transmembrane helix</keyword>
<feature type="region of interest" description="Disordered" evidence="1">
    <location>
        <begin position="179"/>
        <end position="268"/>
    </location>
</feature>
<evidence type="ECO:0000256" key="1">
    <source>
        <dbReference type="SAM" id="MobiDB-lite"/>
    </source>
</evidence>
<keyword evidence="2" id="KW-0812">Transmembrane</keyword>
<organism evidence="3 4">
    <name type="scientific">Pseudonocardia spirodelae</name>
    <dbReference type="NCBI Taxonomy" id="3133431"/>
    <lineage>
        <taxon>Bacteria</taxon>
        <taxon>Bacillati</taxon>
        <taxon>Actinomycetota</taxon>
        <taxon>Actinomycetes</taxon>
        <taxon>Pseudonocardiales</taxon>
        <taxon>Pseudonocardiaceae</taxon>
        <taxon>Pseudonocardia</taxon>
    </lineage>
</organism>
<feature type="compositionally biased region" description="Pro residues" evidence="1">
    <location>
        <begin position="206"/>
        <end position="225"/>
    </location>
</feature>
<keyword evidence="2" id="KW-0472">Membrane</keyword>
<keyword evidence="4" id="KW-1185">Reference proteome</keyword>